<dbReference type="InterPro" id="IPR013594">
    <property type="entry name" value="Dynein_heavy_tail"/>
</dbReference>
<gene>
    <name evidence="4" type="ORF">APLA_LOCUS15635</name>
    <name evidence="3" type="ORF">APLA_LOCUS2264</name>
</gene>
<dbReference type="Pfam" id="PF08393">
    <property type="entry name" value="DHC_N2"/>
    <property type="match status" value="1"/>
</dbReference>
<name>A0A8S1BF16_ARCPL</name>
<dbReference type="EMBL" id="CADEBD010000494">
    <property type="protein sequence ID" value="CAB3256595.1"/>
    <property type="molecule type" value="Genomic_DNA"/>
</dbReference>
<dbReference type="OrthoDB" id="10252139at2759"/>
<evidence type="ECO:0000313" key="6">
    <source>
        <dbReference type="Proteomes" id="UP000494256"/>
    </source>
</evidence>
<sequence length="1315" mass="151133">MTNISVFIFKAIENYYNRASLTVVGESEAAISDFINNAQILILHCFISNDNVACHTKIQTVVNKSIVFFKITADDLLKEDSINNINILTLSSNAAESLYQIWRQIYTPLLVMGNDLFSNKLQKNITDLESNLRVLAHGKGSSNINVILSIEDELKYWRTIGDKNDSNKKEQEAASTFCELFEDVIEEIRMIQSSTIDEVRESVENIGGILDDVWRFTTLPFKQDRMVHVFDIIGYTVCNTIQNKISELNLWKVQEQGKESELLMFLSEGLKVLQTWQTACVSLTETYWPNYALHSWNGNPYVPPFCVNFQKRLKEVYDIRSIYSQLNKLLSSHERSELKTETFFTPFENINIWICNGPNAAWETATLKFFTSLRPAETKVAEKLKPRLHDISTKQMLYEFIRYSALIERPLVKQALNNELEIFVTSLISMLKSLQSQMDSDDMEGEMYQPAEMSPVVHQVQWAKQMEAKVKEIQTCVEQHLKEFKGSGELLSLAGKVLKDLKNLYTQLHEEWCRDLQAQAKNGSLQISADKPVVEFSSSTRMMVVNFNPGLVRAELEARVLAALGLPPPPAAAALHDLTNALAHARPLHQVASFHNTLGERMIPSTRPMMLQAALDLSNLVQDQKAVYWDDVEQLVNYTNKLKTIVLKLENQNTYLTSQHVAIRNIVQKLMDTELLSKQPEWKKSVKDIRDIIDTVESNGYKNTELWRLHWDWQLYKTLEYQYIKTLLSLHRHFPHVKVDLQPSQAKSFEKGSNPRQYGHGVRVQPAIEELRVQHYHQLRRLVSMPAQFVGVQPNIVDTQTIFATIVDKHSWLGNKAVKQLEAALSALEASCESWTRRAALACVPDLDALCTQHLTEPEHWELNFKACKAYGQAVAKMTFEDEKIEWISVGTATLRREFEAQTRSLWACLMSSLMSSCRADSSKLDAFVASATIMLDNNAMPKNAKELSEMSATQQALQQQMPEMEKTVEALKRKSHMLRTWGGDTSVDGTMREWKKIHELMLSQQKLFEHQAELVKSSLAGDWENLNSTVEAWTSRWSQAKPRLEDTHNVDFAEMLDRCRSVFDAHTQWNKFISDRDELLKECQKFNMEMKLTEIWGQADKLMTDYVNLWTALKEYNEEFENIAEQDWIVFQKKIHLIDEFSMKWKKCLEPFTAVTLYIRQQLDKYSDLTPLLKYLRGNEFTERHWREVFSLLEMEYKTPDSLLKICTSASSEFAIRNALNELEIWFAGAKLAITYYNDKAKRPTPIVKDFKDVLSKIEEQQWVVSSLSGGVGAGGADACGAWDSRLRSARALLRATHHAQRRYVTVILRALTL</sequence>
<comment type="caution">
    <text evidence="4">The sequence shown here is derived from an EMBL/GenBank/DDBJ whole genome shotgun (WGS) entry which is preliminary data.</text>
</comment>
<dbReference type="Proteomes" id="UP000494256">
    <property type="component" value="Unassembled WGS sequence"/>
</dbReference>
<evidence type="ECO:0000313" key="3">
    <source>
        <dbReference type="EMBL" id="CAB3224981.1"/>
    </source>
</evidence>
<organism evidence="4 6">
    <name type="scientific">Arctia plantaginis</name>
    <name type="common">Wood tiger moth</name>
    <name type="synonym">Phalaena plantaginis</name>
    <dbReference type="NCBI Taxonomy" id="874455"/>
    <lineage>
        <taxon>Eukaryota</taxon>
        <taxon>Metazoa</taxon>
        <taxon>Ecdysozoa</taxon>
        <taxon>Arthropoda</taxon>
        <taxon>Hexapoda</taxon>
        <taxon>Insecta</taxon>
        <taxon>Pterygota</taxon>
        <taxon>Neoptera</taxon>
        <taxon>Endopterygota</taxon>
        <taxon>Lepidoptera</taxon>
        <taxon>Glossata</taxon>
        <taxon>Ditrysia</taxon>
        <taxon>Noctuoidea</taxon>
        <taxon>Erebidae</taxon>
        <taxon>Arctiinae</taxon>
        <taxon>Arctia</taxon>
    </lineage>
</organism>
<dbReference type="GO" id="GO:0045505">
    <property type="term" value="F:dynein intermediate chain binding"/>
    <property type="evidence" value="ECO:0007669"/>
    <property type="project" value="InterPro"/>
</dbReference>
<dbReference type="Pfam" id="PF08385">
    <property type="entry name" value="DHC_N1"/>
    <property type="match status" value="1"/>
</dbReference>
<dbReference type="EMBL" id="CADEBC010000196">
    <property type="protein sequence ID" value="CAB3224981.1"/>
    <property type="molecule type" value="Genomic_DNA"/>
</dbReference>
<evidence type="ECO:0008006" key="7">
    <source>
        <dbReference type="Google" id="ProtNLM"/>
    </source>
</evidence>
<dbReference type="Proteomes" id="UP000494106">
    <property type="component" value="Unassembled WGS sequence"/>
</dbReference>
<dbReference type="PANTHER" id="PTHR46532:SF15">
    <property type="entry name" value="CYTOPLASMIC DYNEIN 2 HEAVY CHAIN 1"/>
    <property type="match status" value="1"/>
</dbReference>
<feature type="domain" description="Dynein heavy chain tail" evidence="1">
    <location>
        <begin position="172"/>
        <end position="624"/>
    </location>
</feature>
<evidence type="ECO:0000313" key="4">
    <source>
        <dbReference type="EMBL" id="CAB3256595.1"/>
    </source>
</evidence>
<dbReference type="InterPro" id="IPR013602">
    <property type="entry name" value="Dynein_heavy_linker"/>
</dbReference>
<dbReference type="GO" id="GO:0051959">
    <property type="term" value="F:dynein light intermediate chain binding"/>
    <property type="evidence" value="ECO:0007669"/>
    <property type="project" value="InterPro"/>
</dbReference>
<dbReference type="InterPro" id="IPR026983">
    <property type="entry name" value="DHC"/>
</dbReference>
<dbReference type="GO" id="GO:0007018">
    <property type="term" value="P:microtubule-based movement"/>
    <property type="evidence" value="ECO:0007669"/>
    <property type="project" value="InterPro"/>
</dbReference>
<protein>
    <recommendedName>
        <fullName evidence="7">Cytoplasmic dynein 2 heavy chain 1</fullName>
    </recommendedName>
</protein>
<reference evidence="5 6" key="1">
    <citation type="submission" date="2020-04" db="EMBL/GenBank/DDBJ databases">
        <authorList>
            <person name="Wallbank WR R."/>
            <person name="Pardo Diaz C."/>
            <person name="Kozak K."/>
            <person name="Martin S."/>
            <person name="Jiggins C."/>
            <person name="Moest M."/>
            <person name="Warren A I."/>
            <person name="Byers J.R.P. K."/>
            <person name="Montejo-Kovacevich G."/>
            <person name="Yen C E."/>
        </authorList>
    </citation>
    <scope>NUCLEOTIDE SEQUENCE [LARGE SCALE GENOMIC DNA]</scope>
</reference>
<evidence type="ECO:0000259" key="1">
    <source>
        <dbReference type="Pfam" id="PF08385"/>
    </source>
</evidence>
<dbReference type="PANTHER" id="PTHR46532">
    <property type="entry name" value="MALE FERTILITY FACTOR KL5"/>
    <property type="match status" value="1"/>
</dbReference>
<accession>A0A8S1BF16</accession>
<proteinExistence type="predicted"/>
<keyword evidence="5" id="KW-1185">Reference proteome</keyword>
<evidence type="ECO:0000313" key="5">
    <source>
        <dbReference type="Proteomes" id="UP000494106"/>
    </source>
</evidence>
<evidence type="ECO:0000259" key="2">
    <source>
        <dbReference type="Pfam" id="PF08393"/>
    </source>
</evidence>
<dbReference type="GO" id="GO:0005858">
    <property type="term" value="C:axonemal dynein complex"/>
    <property type="evidence" value="ECO:0007669"/>
    <property type="project" value="TreeGrafter"/>
</dbReference>
<feature type="domain" description="Dynein heavy chain linker" evidence="2">
    <location>
        <begin position="1101"/>
        <end position="1306"/>
    </location>
</feature>